<gene>
    <name evidence="1" type="ORF">D3C88_19800</name>
    <name evidence="2" type="ORF">D4N09_01495</name>
</gene>
<evidence type="ECO:0000313" key="2">
    <source>
        <dbReference type="EMBL" id="TXU38168.1"/>
    </source>
</evidence>
<protein>
    <submittedName>
        <fullName evidence="1">Uncharacterized protein</fullName>
    </submittedName>
</protein>
<sequence>MPAPVKEIRAGVYCKWLFSSATCAGRIAVFTIASGAARNQRLVGAGQQGKLTLLMKDEE</sequence>
<accession>A0A2D0DCK1</accession>
<dbReference type="EMBL" id="QXHA01001360">
    <property type="protein sequence ID" value="RIB40210.1"/>
    <property type="molecule type" value="Genomic_DNA"/>
</dbReference>
<proteinExistence type="predicted"/>
<reference evidence="1 3" key="1">
    <citation type="journal article" date="2018" name="BMC Microbiol.">
        <title>Genome sequencing of strains of the most prevalent clonal group of O1:K1:H7 Escherichia coli that causes neonatal meningitis in France.</title>
        <authorList>
            <person name="Geslain G."/>
            <person name="Birgy A."/>
            <person name="Adiba S."/>
            <person name="Magnan M."/>
            <person name="Courroux C."/>
            <person name="Levy C."/>
            <person name="Cohen R."/>
            <person name="Bidet P."/>
            <person name="Bonacorsi S."/>
        </authorList>
    </citation>
    <scope>NUCLEOTIDE SEQUENCE [LARGE SCALE GENOMIC DNA]</scope>
    <source>
        <strain evidence="1 3">S308</strain>
    </source>
</reference>
<reference evidence="2 4" key="2">
    <citation type="submission" date="2018-09" db="EMBL/GenBank/DDBJ databases">
        <title>Persistent metagenomic signatures of early life antibiotic treatment in the infant gut microbiota and resistome.</title>
        <authorList>
            <person name="Gasparrini A.J."/>
        </authorList>
    </citation>
    <scope>NUCLEOTIDE SEQUENCE [LARGE SCALE GENOMIC DNA]</scope>
    <source>
        <strain evidence="2 4">T0181B.E-10</strain>
    </source>
</reference>
<dbReference type="Proteomes" id="UP000460654">
    <property type="component" value="Unassembled WGS sequence"/>
</dbReference>
<evidence type="ECO:0000313" key="3">
    <source>
        <dbReference type="Proteomes" id="UP000284508"/>
    </source>
</evidence>
<comment type="caution">
    <text evidence="1">The sequence shown here is derived from an EMBL/GenBank/DDBJ whole genome shotgun (WGS) entry which is preliminary data.</text>
</comment>
<dbReference type="Proteomes" id="UP000284508">
    <property type="component" value="Unassembled WGS sequence"/>
</dbReference>
<organism evidence="1 3">
    <name type="scientific">Escherichia coli</name>
    <dbReference type="NCBI Taxonomy" id="562"/>
    <lineage>
        <taxon>Bacteria</taxon>
        <taxon>Pseudomonadati</taxon>
        <taxon>Pseudomonadota</taxon>
        <taxon>Gammaproteobacteria</taxon>
        <taxon>Enterobacterales</taxon>
        <taxon>Enterobacteriaceae</taxon>
        <taxon>Escherichia</taxon>
    </lineage>
</organism>
<dbReference type="EMBL" id="QYOH01000001">
    <property type="protein sequence ID" value="TXU38168.1"/>
    <property type="molecule type" value="Genomic_DNA"/>
</dbReference>
<name>A0A2D0DCK1_ECOLX</name>
<dbReference type="AlphaFoldDB" id="A0A2D0DCK1"/>
<evidence type="ECO:0000313" key="4">
    <source>
        <dbReference type="Proteomes" id="UP000460654"/>
    </source>
</evidence>
<evidence type="ECO:0000313" key="1">
    <source>
        <dbReference type="EMBL" id="RIB40210.1"/>
    </source>
</evidence>